<proteinExistence type="inferred from homology"/>
<feature type="domain" description="Alanine racemase C-terminal" evidence="6">
    <location>
        <begin position="247"/>
        <end position="377"/>
    </location>
</feature>
<reference evidence="7 8" key="1">
    <citation type="submission" date="2024-09" db="EMBL/GenBank/DDBJ databases">
        <authorList>
            <person name="Sun Q."/>
            <person name="Mori K."/>
        </authorList>
    </citation>
    <scope>NUCLEOTIDE SEQUENCE [LARGE SCALE GENOMIC DNA]</scope>
    <source>
        <strain evidence="7 8">CCM 7659</strain>
    </source>
</reference>
<dbReference type="InterPro" id="IPR009006">
    <property type="entry name" value="Ala_racemase/Decarboxylase_C"/>
</dbReference>
<feature type="region of interest" description="Disordered" evidence="5">
    <location>
        <begin position="379"/>
        <end position="399"/>
    </location>
</feature>
<dbReference type="InterPro" id="IPR020622">
    <property type="entry name" value="Ala_racemase_pyridoxalP-BS"/>
</dbReference>
<dbReference type="PANTHER" id="PTHR30511:SF0">
    <property type="entry name" value="ALANINE RACEMASE, CATABOLIC-RELATED"/>
    <property type="match status" value="1"/>
</dbReference>
<dbReference type="Gene3D" id="3.20.20.10">
    <property type="entry name" value="Alanine racemase"/>
    <property type="match status" value="1"/>
</dbReference>
<dbReference type="PANTHER" id="PTHR30511">
    <property type="entry name" value="ALANINE RACEMASE"/>
    <property type="match status" value="1"/>
</dbReference>
<feature type="modified residue" description="N6-(pyridoxal phosphate)lysine" evidence="4">
    <location>
        <position position="40"/>
    </location>
</feature>
<organism evidence="7 8">
    <name type="scientific">Dietzia aerolata</name>
    <dbReference type="NCBI Taxonomy" id="595984"/>
    <lineage>
        <taxon>Bacteria</taxon>
        <taxon>Bacillati</taxon>
        <taxon>Actinomycetota</taxon>
        <taxon>Actinomycetes</taxon>
        <taxon>Mycobacteriales</taxon>
        <taxon>Dietziaceae</taxon>
        <taxon>Dietzia</taxon>
    </lineage>
</organism>
<dbReference type="InterPro" id="IPR000821">
    <property type="entry name" value="Ala_racemase"/>
</dbReference>
<dbReference type="PRINTS" id="PR00992">
    <property type="entry name" value="ALARACEMASE"/>
</dbReference>
<dbReference type="EC" id="5.1.1.1" evidence="4"/>
<feature type="active site" description="Proton acceptor; specific for L-alanine" evidence="4">
    <location>
        <position position="268"/>
    </location>
</feature>
<dbReference type="CDD" id="cd00430">
    <property type="entry name" value="PLPDE_III_AR"/>
    <property type="match status" value="1"/>
</dbReference>
<comment type="catalytic activity">
    <reaction evidence="4">
        <text>L-alanine = D-alanine</text>
        <dbReference type="Rhea" id="RHEA:20249"/>
        <dbReference type="ChEBI" id="CHEBI:57416"/>
        <dbReference type="ChEBI" id="CHEBI:57972"/>
        <dbReference type="EC" id="5.1.1.1"/>
    </reaction>
</comment>
<feature type="binding site" evidence="4">
    <location>
        <position position="138"/>
    </location>
    <ligand>
        <name>substrate</name>
    </ligand>
</feature>
<dbReference type="InterPro" id="IPR029066">
    <property type="entry name" value="PLP-binding_barrel"/>
</dbReference>
<dbReference type="NCBIfam" id="TIGR00492">
    <property type="entry name" value="alr"/>
    <property type="match status" value="1"/>
</dbReference>
<comment type="cofactor">
    <cofactor evidence="1 4">
        <name>pyridoxal 5'-phosphate</name>
        <dbReference type="ChEBI" id="CHEBI:597326"/>
    </cofactor>
</comment>
<gene>
    <name evidence="7" type="primary">alr</name>
    <name evidence="7" type="ORF">ACFFVD_00335</name>
</gene>
<dbReference type="InterPro" id="IPR001608">
    <property type="entry name" value="Ala_racemase_N"/>
</dbReference>
<dbReference type="Gene3D" id="2.40.37.10">
    <property type="entry name" value="Lyase, Ornithine Decarboxylase, Chain A, domain 1"/>
    <property type="match status" value="1"/>
</dbReference>
<sequence length="399" mass="41857">MSAIVPPAPCRAEIDLDAVEHNARVLVRHAAGARVMAVVKADAYGHGAVPVSLAALRGGATALGVTTIAEALELRSAGIDAEILAWLYQASDDVRAAVEAGIDLAIPSPAHLDTVLEAARRTGRRARVTPKLDTGLNRSGILLEDWPNILERLVAATAGGLVEVTGLMAHFAHADDPGNPVIDQQVARLHECVAQARARGLECPVNHHANSAATLTRPQDAFEMVRPGIALYGLDPVGNLGADLVPAMTFSADVLMVKRLAQGEGVSYGHTWHAPHDTTVALIAAGYADGVWRLLSGRLDVEIGGRRYPNVGRVCMDQFVVDLGSDAGTTVRAGDTAVLFGTGAYGGPTAAEWADELGTIHYEVVTAVRGRASRNHVLRGRRAADHSGTGIGEQRGSAR</sequence>
<evidence type="ECO:0000259" key="6">
    <source>
        <dbReference type="SMART" id="SM01005"/>
    </source>
</evidence>
<keyword evidence="2 4" id="KW-0663">Pyridoxal phosphate</keyword>
<dbReference type="GO" id="GO:0008784">
    <property type="term" value="F:alanine racemase activity"/>
    <property type="evidence" value="ECO:0007669"/>
    <property type="project" value="UniProtKB-EC"/>
</dbReference>
<feature type="active site" description="Proton acceptor; specific for D-alanine" evidence="4">
    <location>
        <position position="40"/>
    </location>
</feature>
<keyword evidence="8" id="KW-1185">Reference proteome</keyword>
<evidence type="ECO:0000256" key="4">
    <source>
        <dbReference type="HAMAP-Rule" id="MF_01201"/>
    </source>
</evidence>
<evidence type="ECO:0000313" key="7">
    <source>
        <dbReference type="EMBL" id="MFB9258246.1"/>
    </source>
</evidence>
<comment type="pathway">
    <text evidence="4">Amino-acid biosynthesis; D-alanine biosynthesis; D-alanine from L-alanine: step 1/1.</text>
</comment>
<comment type="similarity">
    <text evidence="4">Belongs to the alanine racemase family.</text>
</comment>
<name>A0ABV5JKK6_9ACTN</name>
<evidence type="ECO:0000256" key="5">
    <source>
        <dbReference type="SAM" id="MobiDB-lite"/>
    </source>
</evidence>
<dbReference type="SUPFAM" id="SSF50621">
    <property type="entry name" value="Alanine racemase C-terminal domain-like"/>
    <property type="match status" value="1"/>
</dbReference>
<dbReference type="Pfam" id="PF00842">
    <property type="entry name" value="Ala_racemase_C"/>
    <property type="match status" value="1"/>
</dbReference>
<evidence type="ECO:0000256" key="1">
    <source>
        <dbReference type="ARBA" id="ARBA00001933"/>
    </source>
</evidence>
<dbReference type="HAMAP" id="MF_01201">
    <property type="entry name" value="Ala_racemase"/>
    <property type="match status" value="1"/>
</dbReference>
<dbReference type="PROSITE" id="PS00395">
    <property type="entry name" value="ALANINE_RACEMASE"/>
    <property type="match status" value="1"/>
</dbReference>
<comment type="function">
    <text evidence="4">Catalyzes the interconversion of L-alanine and D-alanine. May also act on other amino acids.</text>
</comment>
<dbReference type="SMART" id="SM01005">
    <property type="entry name" value="Ala_racemase_C"/>
    <property type="match status" value="1"/>
</dbReference>
<dbReference type="Proteomes" id="UP001589700">
    <property type="component" value="Unassembled WGS sequence"/>
</dbReference>
<dbReference type="SUPFAM" id="SSF51419">
    <property type="entry name" value="PLP-binding barrel"/>
    <property type="match status" value="1"/>
</dbReference>
<dbReference type="InterPro" id="IPR011079">
    <property type="entry name" value="Ala_racemase_C"/>
</dbReference>
<evidence type="ECO:0000256" key="3">
    <source>
        <dbReference type="ARBA" id="ARBA00023235"/>
    </source>
</evidence>
<evidence type="ECO:0000313" key="8">
    <source>
        <dbReference type="Proteomes" id="UP001589700"/>
    </source>
</evidence>
<evidence type="ECO:0000256" key="2">
    <source>
        <dbReference type="ARBA" id="ARBA00022898"/>
    </source>
</evidence>
<accession>A0ABV5JKK6</accession>
<dbReference type="EMBL" id="JBHMDY010000001">
    <property type="protein sequence ID" value="MFB9258246.1"/>
    <property type="molecule type" value="Genomic_DNA"/>
</dbReference>
<keyword evidence="3 4" id="KW-0413">Isomerase</keyword>
<protein>
    <recommendedName>
        <fullName evidence="4">Alanine racemase</fullName>
        <ecNumber evidence="4">5.1.1.1</ecNumber>
    </recommendedName>
</protein>
<comment type="caution">
    <text evidence="7">The sequence shown here is derived from an EMBL/GenBank/DDBJ whole genome shotgun (WGS) entry which is preliminary data.</text>
</comment>
<dbReference type="Pfam" id="PF01168">
    <property type="entry name" value="Ala_racemase_N"/>
    <property type="match status" value="1"/>
</dbReference>
<feature type="binding site" evidence="4">
    <location>
        <position position="316"/>
    </location>
    <ligand>
        <name>substrate</name>
    </ligand>
</feature>
<dbReference type="RefSeq" id="WP_380022707.1">
    <property type="nucleotide sequence ID" value="NZ_JBHMDY010000001.1"/>
</dbReference>